<gene>
    <name evidence="12" type="ORF">CP965_09575</name>
</gene>
<dbReference type="InterPro" id="IPR002550">
    <property type="entry name" value="CNNM"/>
</dbReference>
<feature type="transmembrane region" description="Helical" evidence="9">
    <location>
        <begin position="53"/>
        <end position="75"/>
    </location>
</feature>
<protein>
    <submittedName>
        <fullName evidence="12">Transporter</fullName>
    </submittedName>
</protein>
<dbReference type="PANTHER" id="PTHR22777:SF4">
    <property type="entry name" value="UPF0053 PROTEIN SLL1254"/>
    <property type="match status" value="1"/>
</dbReference>
<dbReference type="CDD" id="cd04590">
    <property type="entry name" value="CBS_pair_CorC_HlyC_assoc"/>
    <property type="match status" value="1"/>
</dbReference>
<evidence type="ECO:0000313" key="13">
    <source>
        <dbReference type="Proteomes" id="UP000289718"/>
    </source>
</evidence>
<dbReference type="PANTHER" id="PTHR22777">
    <property type="entry name" value="HEMOLYSIN-RELATED"/>
    <property type="match status" value="1"/>
</dbReference>
<proteinExistence type="predicted"/>
<evidence type="ECO:0000313" key="12">
    <source>
        <dbReference type="EMBL" id="RXK12813.1"/>
    </source>
</evidence>
<dbReference type="Pfam" id="PF00571">
    <property type="entry name" value="CBS"/>
    <property type="match status" value="1"/>
</dbReference>
<dbReference type="SUPFAM" id="SSF54631">
    <property type="entry name" value="CBS-domain pair"/>
    <property type="match status" value="1"/>
</dbReference>
<evidence type="ECO:0000256" key="6">
    <source>
        <dbReference type="ARBA" id="ARBA00023136"/>
    </source>
</evidence>
<accession>A0A4Q1ASY4</accession>
<keyword evidence="6 8" id="KW-0472">Membrane</keyword>
<evidence type="ECO:0000256" key="1">
    <source>
        <dbReference type="ARBA" id="ARBA00004141"/>
    </source>
</evidence>
<evidence type="ECO:0000256" key="9">
    <source>
        <dbReference type="SAM" id="Phobius"/>
    </source>
</evidence>
<evidence type="ECO:0000256" key="4">
    <source>
        <dbReference type="ARBA" id="ARBA00022989"/>
    </source>
</evidence>
<feature type="domain" description="CBS" evidence="10">
    <location>
        <begin position="265"/>
        <end position="323"/>
    </location>
</feature>
<dbReference type="InterPro" id="IPR000644">
    <property type="entry name" value="CBS_dom"/>
</dbReference>
<dbReference type="Gene3D" id="3.10.580.10">
    <property type="entry name" value="CBS-domain"/>
    <property type="match status" value="1"/>
</dbReference>
<dbReference type="PROSITE" id="PS51371">
    <property type="entry name" value="CBS"/>
    <property type="match status" value="1"/>
</dbReference>
<keyword evidence="2 8" id="KW-0812">Transmembrane</keyword>
<keyword evidence="5 7" id="KW-0129">CBS domain</keyword>
<feature type="transmembrane region" description="Helical" evidence="9">
    <location>
        <begin position="87"/>
        <end position="106"/>
    </location>
</feature>
<evidence type="ECO:0000256" key="3">
    <source>
        <dbReference type="ARBA" id="ARBA00022737"/>
    </source>
</evidence>
<dbReference type="InterPro" id="IPR044751">
    <property type="entry name" value="Ion_transp-like_CBS"/>
</dbReference>
<feature type="transmembrane region" description="Helical" evidence="9">
    <location>
        <begin position="118"/>
        <end position="140"/>
    </location>
</feature>
<organism evidence="12 13">
    <name type="scientific">Halarcobacter mediterraneus</name>
    <dbReference type="NCBI Taxonomy" id="2023153"/>
    <lineage>
        <taxon>Bacteria</taxon>
        <taxon>Pseudomonadati</taxon>
        <taxon>Campylobacterota</taxon>
        <taxon>Epsilonproteobacteria</taxon>
        <taxon>Campylobacterales</taxon>
        <taxon>Arcobacteraceae</taxon>
        <taxon>Halarcobacter</taxon>
    </lineage>
</organism>
<dbReference type="RefSeq" id="WP_129061868.1">
    <property type="nucleotide sequence ID" value="NZ_NXIE01000003.1"/>
</dbReference>
<reference evidence="12 13" key="1">
    <citation type="submission" date="2017-09" db="EMBL/GenBank/DDBJ databases">
        <title>Genomics of the genus Arcobacter.</title>
        <authorList>
            <person name="Perez-Cataluna A."/>
            <person name="Figueras M.J."/>
            <person name="Salas-Masso N."/>
        </authorList>
    </citation>
    <scope>NUCLEOTIDE SEQUENCE [LARGE SCALE GENOMIC DNA]</scope>
    <source>
        <strain evidence="12 13">F156-34</strain>
    </source>
</reference>
<dbReference type="EMBL" id="NXIE01000003">
    <property type="protein sequence ID" value="RXK12813.1"/>
    <property type="molecule type" value="Genomic_DNA"/>
</dbReference>
<evidence type="ECO:0000256" key="2">
    <source>
        <dbReference type="ARBA" id="ARBA00022692"/>
    </source>
</evidence>
<dbReference type="AlphaFoldDB" id="A0A4Q1ASY4"/>
<keyword evidence="13" id="KW-1185">Reference proteome</keyword>
<evidence type="ECO:0000259" key="10">
    <source>
        <dbReference type="PROSITE" id="PS51371"/>
    </source>
</evidence>
<sequence>MLMLIYFLIAVGVSFLCSILEAVLLSITVSHIEIVKKEKRKLGLLMENQKKNIDFSIAAILTLNTFAHTLGAAGVGAEAAKVFGEEYMFYISAILTILILVFSEIIPKTIGAYYWKTFAGFSTRVIRFLVIITYPILLIMNKITTYITPKRKETITKDEIIATANIAERKGILRVKESAMIENLLKLNEIKVKDIFTPRSVVFAVQKEDFFKSFENRKYCDLNKFKEYSRVPVYDSGIDDIVGVLISKEYFHELLENKYENKEDLIKPATRVNENIAISKLIDMFLTKNEHLFIVTDNYEQTEGVVTLEDALESLLGAEIVDELDSNVDLRELAKIKMKEARKNLEE</sequence>
<evidence type="ECO:0000259" key="11">
    <source>
        <dbReference type="PROSITE" id="PS51846"/>
    </source>
</evidence>
<name>A0A4Q1ASY4_9BACT</name>
<comment type="subcellular location">
    <subcellularLocation>
        <location evidence="1">Membrane</location>
        <topology evidence="1">Multi-pass membrane protein</topology>
    </subcellularLocation>
</comment>
<dbReference type="Pfam" id="PF01595">
    <property type="entry name" value="CNNM"/>
    <property type="match status" value="1"/>
</dbReference>
<feature type="domain" description="CNNM transmembrane" evidence="11">
    <location>
        <begin position="1"/>
        <end position="177"/>
    </location>
</feature>
<keyword evidence="3" id="KW-0677">Repeat</keyword>
<evidence type="ECO:0000256" key="7">
    <source>
        <dbReference type="PROSITE-ProRule" id="PRU00703"/>
    </source>
</evidence>
<feature type="transmembrane region" description="Helical" evidence="9">
    <location>
        <begin position="6"/>
        <end position="32"/>
    </location>
</feature>
<evidence type="ECO:0000256" key="5">
    <source>
        <dbReference type="ARBA" id="ARBA00023122"/>
    </source>
</evidence>
<dbReference type="OrthoDB" id="9798188at2"/>
<dbReference type="Proteomes" id="UP000289718">
    <property type="component" value="Unassembled WGS sequence"/>
</dbReference>
<evidence type="ECO:0000256" key="8">
    <source>
        <dbReference type="PROSITE-ProRule" id="PRU01193"/>
    </source>
</evidence>
<keyword evidence="4 8" id="KW-1133">Transmembrane helix</keyword>
<dbReference type="GO" id="GO:0005886">
    <property type="term" value="C:plasma membrane"/>
    <property type="evidence" value="ECO:0007669"/>
    <property type="project" value="TreeGrafter"/>
</dbReference>
<dbReference type="PROSITE" id="PS51846">
    <property type="entry name" value="CNNM"/>
    <property type="match status" value="1"/>
</dbReference>
<comment type="caution">
    <text evidence="12">The sequence shown here is derived from an EMBL/GenBank/DDBJ whole genome shotgun (WGS) entry which is preliminary data.</text>
</comment>
<dbReference type="InterPro" id="IPR046342">
    <property type="entry name" value="CBS_dom_sf"/>
</dbReference>